<feature type="compositionally biased region" description="Gly residues" evidence="3">
    <location>
        <begin position="81"/>
        <end position="92"/>
    </location>
</feature>
<feature type="region of interest" description="Disordered" evidence="3">
    <location>
        <begin position="293"/>
        <end position="314"/>
    </location>
</feature>
<dbReference type="GO" id="GO:0051028">
    <property type="term" value="P:mRNA transport"/>
    <property type="evidence" value="ECO:0007669"/>
    <property type="project" value="TreeGrafter"/>
</dbReference>
<dbReference type="InterPro" id="IPR038294">
    <property type="entry name" value="SLBP_RNA_bind_sf"/>
</dbReference>
<feature type="domain" description="Histone RNA hairpin-binding protein RNA-binding" evidence="4">
    <location>
        <begin position="268"/>
        <end position="335"/>
    </location>
</feature>
<comment type="similarity">
    <text evidence="1">Belongs to the SLBP family.</text>
</comment>
<dbReference type="GO" id="GO:0006398">
    <property type="term" value="P:mRNA 3'-end processing by stem-loop binding and cleavage"/>
    <property type="evidence" value="ECO:0007669"/>
    <property type="project" value="TreeGrafter"/>
</dbReference>
<dbReference type="FunFam" id="1.10.8.1120:FF:000001">
    <property type="entry name" value="Histone RNA hairpin-binding protein-like"/>
    <property type="match status" value="1"/>
</dbReference>
<dbReference type="InterPro" id="IPR029344">
    <property type="entry name" value="SLBP_RNA_bind"/>
</dbReference>
<feature type="compositionally biased region" description="Polar residues" evidence="3">
    <location>
        <begin position="353"/>
        <end position="374"/>
    </location>
</feature>
<keyword evidence="6" id="KW-1185">Reference proteome</keyword>
<feature type="region of interest" description="Disordered" evidence="3">
    <location>
        <begin position="514"/>
        <end position="582"/>
    </location>
</feature>
<gene>
    <name evidence="5" type="ORF">HDU87_005943</name>
</gene>
<evidence type="ECO:0000256" key="3">
    <source>
        <dbReference type="SAM" id="MobiDB-lite"/>
    </source>
</evidence>
<dbReference type="PANTHER" id="PTHR17408">
    <property type="entry name" value="HISTONE RNA HAIRPIN-BINDING PROTEIN"/>
    <property type="match status" value="1"/>
</dbReference>
<feature type="compositionally biased region" description="Polar residues" evidence="3">
    <location>
        <begin position="625"/>
        <end position="650"/>
    </location>
</feature>
<dbReference type="GO" id="GO:0071204">
    <property type="term" value="C:histone pre-mRNA 3'end processing complex"/>
    <property type="evidence" value="ECO:0007669"/>
    <property type="project" value="TreeGrafter"/>
</dbReference>
<dbReference type="GO" id="GO:0071207">
    <property type="term" value="F:histone pre-mRNA stem-loop binding"/>
    <property type="evidence" value="ECO:0007669"/>
    <property type="project" value="TreeGrafter"/>
</dbReference>
<dbReference type="GO" id="GO:0005737">
    <property type="term" value="C:cytoplasm"/>
    <property type="evidence" value="ECO:0007669"/>
    <property type="project" value="TreeGrafter"/>
</dbReference>
<sequence length="673" mass="73522">MASSPSPSALPPQAGDGARHAASPPPASTTGKRSWNLDAPSYVPAVQTPTQLRASGYQNRVNYQGYPSRHGPGNRDRGSFFRGGGRGRGGRNMPGMRNWIGRGYPGGEYNYSYHQAPLAHGPQYYGRAPRNTPQAAYASPDVREYYSDAVYLAGGLSPAGNPDQENMPYAYPEPYPDPTLYERQDGASFPLINDNDPDMHSVADSAATGTEYTQANSSLSCMDSLVTQSSAGSGFRGGRGFQRNAKHSGAAHAVFNSNNPPPANMNSEARRMEQRQKQIDYGKNTSGYQRYISIVPKNRRKRSDPETPKRETRCSKRCWDGLIRQWRRELHVWDPPATKEGEMPEWELPSMTEARSTSQLNPPQEILQQQSQPSGFEDPAQVRASPVPALMPARNLFEDTSSPTHRDFYPSWSEFSLAELDQKFASKIRPNETFEGFGLSPPKRNPDYSWGHCSIDQLDEKFGHKLRISEAVDFSWGPLPTNGSSSPFTPPARSKLFPSPFSYGEATPIEAQLPSISPISKFKPRPQPVGSRPSPNGSSYGPLESTLTPKDRTPGSNRPSMSEPRRLMPTLPDHSGSPLSLYADDDDSVMIIVGSSASSIPSLTSSGQSRTLSRTTTPPRTSTPGSVQSGNILTTPQPSIWANVSPSARSSPGRESATPEKGRNGVMLLDGVW</sequence>
<name>A0AAD5TUZ4_9FUNG</name>
<dbReference type="Proteomes" id="UP001212152">
    <property type="component" value="Unassembled WGS sequence"/>
</dbReference>
<feature type="compositionally biased region" description="Basic and acidic residues" evidence="3">
    <location>
        <begin position="303"/>
        <end position="314"/>
    </location>
</feature>
<proteinExistence type="inferred from homology"/>
<feature type="region of interest" description="Disordered" evidence="3">
    <location>
        <begin position="596"/>
        <end position="673"/>
    </location>
</feature>
<dbReference type="AlphaFoldDB" id="A0AAD5TUZ4"/>
<feature type="compositionally biased region" description="Low complexity" evidence="3">
    <location>
        <begin position="596"/>
        <end position="624"/>
    </location>
</feature>
<feature type="region of interest" description="Disordered" evidence="3">
    <location>
        <begin position="1"/>
        <end position="94"/>
    </location>
</feature>
<feature type="region of interest" description="Disordered" evidence="3">
    <location>
        <begin position="350"/>
        <end position="382"/>
    </location>
</feature>
<evidence type="ECO:0000313" key="5">
    <source>
        <dbReference type="EMBL" id="KAJ3183827.1"/>
    </source>
</evidence>
<evidence type="ECO:0000313" key="6">
    <source>
        <dbReference type="Proteomes" id="UP001212152"/>
    </source>
</evidence>
<evidence type="ECO:0000256" key="2">
    <source>
        <dbReference type="ARBA" id="ARBA00022884"/>
    </source>
</evidence>
<dbReference type="Pfam" id="PF15247">
    <property type="entry name" value="SLBP_RNA_bind"/>
    <property type="match status" value="1"/>
</dbReference>
<dbReference type="Gene3D" id="1.10.8.1120">
    <property type="entry name" value="Histone RNA hairpin-binding protein RNA-binding domain"/>
    <property type="match status" value="1"/>
</dbReference>
<dbReference type="InterPro" id="IPR026502">
    <property type="entry name" value="SLBP1/SLBP2"/>
</dbReference>
<accession>A0AAD5TUZ4</accession>
<comment type="caution">
    <text evidence="5">The sequence shown here is derived from an EMBL/GenBank/DDBJ whole genome shotgun (WGS) entry which is preliminary data.</text>
</comment>
<reference evidence="5" key="1">
    <citation type="submission" date="2020-05" db="EMBL/GenBank/DDBJ databases">
        <title>Phylogenomic resolution of chytrid fungi.</title>
        <authorList>
            <person name="Stajich J.E."/>
            <person name="Amses K."/>
            <person name="Simmons R."/>
            <person name="Seto K."/>
            <person name="Myers J."/>
            <person name="Bonds A."/>
            <person name="Quandt C.A."/>
            <person name="Barry K."/>
            <person name="Liu P."/>
            <person name="Grigoriev I."/>
            <person name="Longcore J.E."/>
            <person name="James T.Y."/>
        </authorList>
    </citation>
    <scope>NUCLEOTIDE SEQUENCE</scope>
    <source>
        <strain evidence="5">JEL0379</strain>
    </source>
</reference>
<dbReference type="PANTHER" id="PTHR17408:SF0">
    <property type="entry name" value="HISTONE RNA HAIRPIN-BINDING PROTEIN"/>
    <property type="match status" value="1"/>
</dbReference>
<dbReference type="GO" id="GO:0003729">
    <property type="term" value="F:mRNA binding"/>
    <property type="evidence" value="ECO:0007669"/>
    <property type="project" value="InterPro"/>
</dbReference>
<protein>
    <recommendedName>
        <fullName evidence="4">Histone RNA hairpin-binding protein RNA-binding domain-containing protein</fullName>
    </recommendedName>
</protein>
<evidence type="ECO:0000259" key="4">
    <source>
        <dbReference type="Pfam" id="PF15247"/>
    </source>
</evidence>
<evidence type="ECO:0000256" key="1">
    <source>
        <dbReference type="ARBA" id="ARBA00006151"/>
    </source>
</evidence>
<keyword evidence="2" id="KW-0694">RNA-binding</keyword>
<feature type="compositionally biased region" description="Polar residues" evidence="3">
    <location>
        <begin position="47"/>
        <end position="62"/>
    </location>
</feature>
<dbReference type="EMBL" id="JADGJQ010000005">
    <property type="protein sequence ID" value="KAJ3183827.1"/>
    <property type="molecule type" value="Genomic_DNA"/>
</dbReference>
<organism evidence="5 6">
    <name type="scientific">Geranomyces variabilis</name>
    <dbReference type="NCBI Taxonomy" id="109894"/>
    <lineage>
        <taxon>Eukaryota</taxon>
        <taxon>Fungi</taxon>
        <taxon>Fungi incertae sedis</taxon>
        <taxon>Chytridiomycota</taxon>
        <taxon>Chytridiomycota incertae sedis</taxon>
        <taxon>Chytridiomycetes</taxon>
        <taxon>Spizellomycetales</taxon>
        <taxon>Powellomycetaceae</taxon>
        <taxon>Geranomyces</taxon>
    </lineage>
</organism>